<name>A0A0L0VLP7_9BASI</name>
<reference evidence="3" key="1">
    <citation type="submission" date="2014-03" db="EMBL/GenBank/DDBJ databases">
        <title>The Genome Sequence of Puccinia striiformis f. sp. tritici PST-78.</title>
        <authorList>
            <consortium name="The Broad Institute Genome Sequencing Platform"/>
            <person name="Cuomo C."/>
            <person name="Hulbert S."/>
            <person name="Chen X."/>
            <person name="Walker B."/>
            <person name="Young S.K."/>
            <person name="Zeng Q."/>
            <person name="Gargeya S."/>
            <person name="Fitzgerald M."/>
            <person name="Haas B."/>
            <person name="Abouelleil A."/>
            <person name="Alvarado L."/>
            <person name="Arachchi H.M."/>
            <person name="Berlin A.M."/>
            <person name="Chapman S.B."/>
            <person name="Goldberg J."/>
            <person name="Griggs A."/>
            <person name="Gujja S."/>
            <person name="Hansen M."/>
            <person name="Howarth C."/>
            <person name="Imamovic A."/>
            <person name="Larimer J."/>
            <person name="McCowan C."/>
            <person name="Montmayeur A."/>
            <person name="Murphy C."/>
            <person name="Neiman D."/>
            <person name="Pearson M."/>
            <person name="Priest M."/>
            <person name="Roberts A."/>
            <person name="Saif S."/>
            <person name="Shea T."/>
            <person name="Sisk P."/>
            <person name="Sykes S."/>
            <person name="Wortman J."/>
            <person name="Nusbaum C."/>
            <person name="Birren B."/>
        </authorList>
    </citation>
    <scope>NUCLEOTIDE SEQUENCE [LARGE SCALE GENOMIC DNA]</scope>
    <source>
        <strain evidence="3">race PST-78</strain>
    </source>
</reference>
<dbReference type="OrthoDB" id="2507763at2759"/>
<feature type="compositionally biased region" description="Polar residues" evidence="1">
    <location>
        <begin position="156"/>
        <end position="184"/>
    </location>
</feature>
<keyword evidence="3" id="KW-1185">Reference proteome</keyword>
<protein>
    <submittedName>
        <fullName evidence="2">Uncharacterized protein</fullName>
    </submittedName>
</protein>
<proteinExistence type="predicted"/>
<dbReference type="Proteomes" id="UP000054564">
    <property type="component" value="Unassembled WGS sequence"/>
</dbReference>
<feature type="compositionally biased region" description="Polar residues" evidence="1">
    <location>
        <begin position="237"/>
        <end position="255"/>
    </location>
</feature>
<feature type="compositionally biased region" description="Polar residues" evidence="1">
    <location>
        <begin position="391"/>
        <end position="433"/>
    </location>
</feature>
<dbReference type="EMBL" id="AJIL01000039">
    <property type="protein sequence ID" value="KNF00181.1"/>
    <property type="molecule type" value="Genomic_DNA"/>
</dbReference>
<accession>A0A0L0VLP7</accession>
<comment type="caution">
    <text evidence="2">The sequence shown here is derived from an EMBL/GenBank/DDBJ whole genome shotgun (WGS) entry which is preliminary data.</text>
</comment>
<dbReference type="AlphaFoldDB" id="A0A0L0VLP7"/>
<sequence length="448" mass="49070">MQTQAGKSVQGDSTPGSSSSLSFDLDFVNLHSVHQLDSMDTSGGVHSAHKDIDLLDQLPNSTTLATTHDTTTKSQMIKSFPPTMQFANTRTIIFNTPESSSGASSATPSSYCTPSSESFTSFHWAPDALSNPDTLAPTVPDLTLSFIESTNWRSATPVRNSNNVSTTTDALKQSRNNNPDSTPTREYKHKFNSSVDDNDDNDEEEKEDADYGKGKSGCFSTSATPRSLPLEKRFQTTKDGSSEEQQWPQRAQSRPLSQMTFGTVGSGMMMTTMSEKSRPKPKKTFGFTIRTGRIRSSTCLENQLEDVLNQQYSPAFAEHEQTAIYRLPQSEPPRTGGHYQKAKNRFSAFLSPGKTTDHRASPADLHPTPDSRRASSANILDRSTLSFSSPSFRTFNSSATDDTHPSQYNSSSTISSDHPPKLNSSTVGKSNSAKPLRSPFNLFSSKHK</sequence>
<feature type="compositionally biased region" description="Acidic residues" evidence="1">
    <location>
        <begin position="196"/>
        <end position="208"/>
    </location>
</feature>
<evidence type="ECO:0000256" key="1">
    <source>
        <dbReference type="SAM" id="MobiDB-lite"/>
    </source>
</evidence>
<gene>
    <name evidence="2" type="ORF">PSTG_06591</name>
</gene>
<feature type="region of interest" description="Disordered" evidence="1">
    <location>
        <begin position="156"/>
        <end position="255"/>
    </location>
</feature>
<organism evidence="2 3">
    <name type="scientific">Puccinia striiformis f. sp. tritici PST-78</name>
    <dbReference type="NCBI Taxonomy" id="1165861"/>
    <lineage>
        <taxon>Eukaryota</taxon>
        <taxon>Fungi</taxon>
        <taxon>Dikarya</taxon>
        <taxon>Basidiomycota</taxon>
        <taxon>Pucciniomycotina</taxon>
        <taxon>Pucciniomycetes</taxon>
        <taxon>Pucciniales</taxon>
        <taxon>Pucciniaceae</taxon>
        <taxon>Puccinia</taxon>
    </lineage>
</organism>
<feature type="compositionally biased region" description="Basic and acidic residues" evidence="1">
    <location>
        <begin position="355"/>
        <end position="373"/>
    </location>
</feature>
<feature type="region of interest" description="Disordered" evidence="1">
    <location>
        <begin position="391"/>
        <end position="448"/>
    </location>
</feature>
<feature type="region of interest" description="Disordered" evidence="1">
    <location>
        <begin position="350"/>
        <end position="376"/>
    </location>
</feature>
<evidence type="ECO:0000313" key="2">
    <source>
        <dbReference type="EMBL" id="KNF00181.1"/>
    </source>
</evidence>
<evidence type="ECO:0000313" key="3">
    <source>
        <dbReference type="Proteomes" id="UP000054564"/>
    </source>
</evidence>